<dbReference type="Proteomes" id="UP000479710">
    <property type="component" value="Unassembled WGS sequence"/>
</dbReference>
<dbReference type="PANTHER" id="PTHR10366:SF831">
    <property type="entry name" value="NAD-DEPENDENT EPIMERASE_DEHYDRATASE DOMAIN-CONTAINING PROTEIN"/>
    <property type="match status" value="1"/>
</dbReference>
<dbReference type="OrthoDB" id="2735536at2759"/>
<dbReference type="SUPFAM" id="SSF51735">
    <property type="entry name" value="NAD(P)-binding Rossmann-fold domains"/>
    <property type="match status" value="1"/>
</dbReference>
<dbReference type="InterPro" id="IPR050425">
    <property type="entry name" value="NAD(P)_dehydrat-like"/>
</dbReference>
<feature type="domain" description="Polysaccharide biosynthesis protein CapD-like" evidence="2">
    <location>
        <begin position="17"/>
        <end position="56"/>
    </location>
</feature>
<name>A0A6G1EX99_9ORYZ</name>
<keyword evidence="4" id="KW-1185">Reference proteome</keyword>
<dbReference type="Gene3D" id="3.40.50.720">
    <property type="entry name" value="NAD(P)-binding Rossmann-like Domain"/>
    <property type="match status" value="1"/>
</dbReference>
<gene>
    <name evidence="3" type="ORF">E2562_016459</name>
</gene>
<evidence type="ECO:0000313" key="4">
    <source>
        <dbReference type="Proteomes" id="UP000479710"/>
    </source>
</evidence>
<organism evidence="3 4">
    <name type="scientific">Oryza meyeriana var. granulata</name>
    <dbReference type="NCBI Taxonomy" id="110450"/>
    <lineage>
        <taxon>Eukaryota</taxon>
        <taxon>Viridiplantae</taxon>
        <taxon>Streptophyta</taxon>
        <taxon>Embryophyta</taxon>
        <taxon>Tracheophyta</taxon>
        <taxon>Spermatophyta</taxon>
        <taxon>Magnoliopsida</taxon>
        <taxon>Liliopsida</taxon>
        <taxon>Poales</taxon>
        <taxon>Poaceae</taxon>
        <taxon>BOP clade</taxon>
        <taxon>Oryzoideae</taxon>
        <taxon>Oryzeae</taxon>
        <taxon>Oryzinae</taxon>
        <taxon>Oryza</taxon>
        <taxon>Oryza meyeriana</taxon>
    </lineage>
</organism>
<accession>A0A6G1EX99</accession>
<dbReference type="GO" id="GO:0016616">
    <property type="term" value="F:oxidoreductase activity, acting on the CH-OH group of donors, NAD or NADP as acceptor"/>
    <property type="evidence" value="ECO:0007669"/>
    <property type="project" value="TreeGrafter"/>
</dbReference>
<dbReference type="InterPro" id="IPR003869">
    <property type="entry name" value="Polysac_CapD-like"/>
</dbReference>
<dbReference type="EMBL" id="SPHZ02000002">
    <property type="protein sequence ID" value="KAF0929231.1"/>
    <property type="molecule type" value="Genomic_DNA"/>
</dbReference>
<evidence type="ECO:0000259" key="2">
    <source>
        <dbReference type="Pfam" id="PF02719"/>
    </source>
</evidence>
<dbReference type="AlphaFoldDB" id="A0A6G1EX99"/>
<keyword evidence="1" id="KW-0560">Oxidoreductase</keyword>
<comment type="caution">
    <text evidence="3">The sequence shown here is derived from an EMBL/GenBank/DDBJ whole genome shotgun (WGS) entry which is preliminary data.</text>
</comment>
<dbReference type="Pfam" id="PF02719">
    <property type="entry name" value="Polysacc_synt_2"/>
    <property type="match status" value="1"/>
</dbReference>
<sequence>MRWRLPPRDADKIVDPEAMQSEVIDPAVKGTLNVLKACAATKVQKVVVMSSNAAVDVNLDWPQNRLKDESCWSDIELFRKNEVTEF</sequence>
<evidence type="ECO:0000313" key="3">
    <source>
        <dbReference type="EMBL" id="KAF0929231.1"/>
    </source>
</evidence>
<dbReference type="PANTHER" id="PTHR10366">
    <property type="entry name" value="NAD DEPENDENT EPIMERASE/DEHYDRATASE"/>
    <property type="match status" value="1"/>
</dbReference>
<reference evidence="3 4" key="1">
    <citation type="submission" date="2019-11" db="EMBL/GenBank/DDBJ databases">
        <title>Whole genome sequence of Oryza granulata.</title>
        <authorList>
            <person name="Li W."/>
        </authorList>
    </citation>
    <scope>NUCLEOTIDE SEQUENCE [LARGE SCALE GENOMIC DNA]</scope>
    <source>
        <strain evidence="4">cv. Menghai</strain>
        <tissue evidence="3">Leaf</tissue>
    </source>
</reference>
<proteinExistence type="predicted"/>
<evidence type="ECO:0000256" key="1">
    <source>
        <dbReference type="ARBA" id="ARBA00023002"/>
    </source>
</evidence>
<protein>
    <recommendedName>
        <fullName evidence="2">Polysaccharide biosynthesis protein CapD-like domain-containing protein</fullName>
    </recommendedName>
</protein>
<dbReference type="InterPro" id="IPR036291">
    <property type="entry name" value="NAD(P)-bd_dom_sf"/>
</dbReference>